<dbReference type="PANTHER" id="PTHR32305:SF15">
    <property type="entry name" value="PROTEIN RHSA-RELATED"/>
    <property type="match status" value="1"/>
</dbReference>
<proteinExistence type="predicted"/>
<evidence type="ECO:0000313" key="2">
    <source>
        <dbReference type="EMBL" id="RDB36970.1"/>
    </source>
</evidence>
<keyword evidence="1" id="KW-0732">Signal</keyword>
<evidence type="ECO:0000313" key="3">
    <source>
        <dbReference type="Proteomes" id="UP000253934"/>
    </source>
</evidence>
<comment type="caution">
    <text evidence="2">The sequence shown here is derived from an EMBL/GenBank/DDBJ whole genome shotgun (WGS) entry which is preliminary data.</text>
</comment>
<dbReference type="InterPro" id="IPR050708">
    <property type="entry name" value="T6SS_VgrG/RHS"/>
</dbReference>
<organism evidence="2 3">
    <name type="scientific">Spirobacillus cienkowskii</name>
    <dbReference type="NCBI Taxonomy" id="495820"/>
    <lineage>
        <taxon>Bacteria</taxon>
        <taxon>Pseudomonadati</taxon>
        <taxon>Bdellovibrionota</taxon>
        <taxon>Oligoflexia</taxon>
        <taxon>Silvanigrellales</taxon>
        <taxon>Spirobacillus</taxon>
    </lineage>
</organism>
<dbReference type="Gene3D" id="2.180.10.10">
    <property type="entry name" value="RHS repeat-associated core"/>
    <property type="match status" value="3"/>
</dbReference>
<feature type="signal peptide" evidence="1">
    <location>
        <begin position="1"/>
        <end position="26"/>
    </location>
</feature>
<dbReference type="EMBL" id="QOVW01000015">
    <property type="protein sequence ID" value="RDB36970.1"/>
    <property type="molecule type" value="Genomic_DNA"/>
</dbReference>
<evidence type="ECO:0000256" key="1">
    <source>
        <dbReference type="SAM" id="SignalP"/>
    </source>
</evidence>
<sequence length="2160" mass="241133">MLNFKLKIKSLLILFTALFYFSEALAAVFNSPVINRPKAPGKIGSRELDWIATDTGALHYNVPILVPNLRQLNIDLAVKYTPQNSYSEVGPFWGLNIPKIILDTKRGNTKTISSQTCFSSLADNLYVNGLRMIPVANGKWVSNLNSARDVLQCAENGFVYYNSSGEIFYYGSTFESQVASPNGEAIEWYLSRRATFQGNQIIEYTYQRPVVPSAEIGIKFNLRRKSQPDKMDFISKPLLVSIAADDVKVLLNYEKSVFYNPHFNGGFPQVVGGRVTNIVVQKNSQQLRNYKFRYESQNDTPFPRLRAVQEFGADDSTSHPETVFSYRVENFAFKDNFESANQVTTKEFPAVSHIRYADIEGTGKTQAIMQDYGAYSTFDIKSFEPTSVFPKDGSRGKLILQSEKKLHAPYMRITVDNTTFIDFSGSGLSDLVMFHENLKTSPSVILNTRTTDDRGRLSFNKIAEFADKDFKLARCMYKKDQVLFGDFNGNGRTDFVCIREGYIKFLFNNGLVEKGVDAKGNHRYDIDAEYLGFELTTSNIADDSYSVVDWNADGLPDILELTSSRFVLYLNNGRLANGERSGRLFERVDLGEYPYDIGRVKMPKLTIGDFTGTGLPSINLLTRKFLINNGLGKPMTGVRIGPVLYTADLTSVVQLTGDGKQQIISTIIVGSVTLIEFPIRSFPNLLHSVATSDGRFLSFNYTSSVLENNEAIHYDLDEEVKNIEKNSPVMPVVIPLLKQTGLSDGFNPTRMWRYSYRVPYFDRAQKRFLGYSLVRTQTVGDETQLGTLTEKRFLSGFRLPEMSIYQRVEDTRLSSERTAFSQGEPLECLQPQSSGVVPLWCNDLSGHQYYTRVGAAADGTAFATGLFNTTEKYSTSHSTVLLSFLNPSEYASGASFNQQSQLGQILEDSKQTTVSGQTFLRNNKISKLEKYFYDPYGRLTTKISSNEPVLSNDNLVTNLTYFCPLSHSENPKIYCDNIETTQTSSSQGSVKPTTQKIIYDYSRGLPIEEWSSNQTGELVLQAAAHYDNFARINYLKYANGQSSTMFWDTNTVNLKSILDQDGLEIQAEYDAFGQITEVKNSRGSIHKYTYDSLGRILSSAKNLGGQAPLQVSDSSQSLWEIFINWLKRAFGFEDPNSQFKETNLDSSDSNNIVTVEKYEYSFPSVNLLVGNSIDEEVRNWNHFDGTLTTTYKPEVYNETTIGKIQNSLIKPGFVSIYKRNNASEELTLVSKTWLSGVDEPLFTASRVNNNRFIVTNKSSINSLGKVYKDYLNSEMSLDSVLKNELPNFDSFKLKAVNKFYSDGSIFTQEFDTGSVLKVIQGVDFEETISPEGRRSRKILNLLGQIAEKQLGLDSNGNVTKDTLITNVFYDALGRIFKVTNNDGLDAQQSFAANNQVDYQINNALGVSRFFYDNYGRMVQSVLCPVGTNVDSCNILNAAILNKTYSFNEIGKLTSEEHLRFERENGTHSKELVTFTYGSINKNNRKQDIGLPISVSVLSQTELGTSESIKKYAYNRDGIASSEDLELFLKQPQKLDNTTFAMQSVGVYQLERINDLSGNLVQLRTRGGFTRNVISNLKDNYFTGYLAHYEPGTSLAKTIKFLKEGVELSTPLQNVNYDSQGYNNKIDLENNLQLLSCWHKRKEVPLSFWAGQSSFAPSEICDQNNDNSSNALVHTRWQYDNDLNPVASLHNSNSEFSDPSLSASSLFTYDAQGRLASTRGVGDDGTSWGSIHYEYSVGGKINKVTRSGHFIKNRISQNSNSLTDTYSYSQTGQLGVLQNVFSTDGFETAKQEFSSDAIGFRKFGVSPTLAVLTPTSINNLTGHKETNKETYYSSWKNRNEIPMQKYVWNGRGQLAGVFAASLPSDEKKPLITHELLNYRMSDESGGQLAEFDGVAFEADGAENVTQNSNKNNYVHPTKLARFVSVGSGISFERDELHINIDLGSFATLRLITRYPTLNASSPETLTTSSMQSRKELVVKDLVGSVSQVIDLESKKIVERNSSEPFGLSRGIPLLTNAVLADYKAQGARADVSLYSNPNSNKRANWQAKSFEVLGDHPQELQGLRGTVQYAQGKFSAATGMHSMGVRTLDSARGVWLSPDLYMGRNLEGLVKNPLEANVYQYANNNPIAAHDPSGKAREYDLGISNDSSSGSGNGYGLGIGG</sequence>
<dbReference type="InterPro" id="IPR022385">
    <property type="entry name" value="Rhs_assc_core"/>
</dbReference>
<feature type="chain" id="PRO_5016713305" description="Insecticide toxin TcdB middle/N-terminal domain-containing protein" evidence="1">
    <location>
        <begin position="27"/>
        <end position="2160"/>
    </location>
</feature>
<reference evidence="2" key="1">
    <citation type="submission" date="2018-04" db="EMBL/GenBank/DDBJ databases">
        <title>Draft genome sequence of the Candidatus Spirobacillus cienkowskii, a pathogen of freshwater Daphnia species, reconstructed from hemolymph metagenomic reads.</title>
        <authorList>
            <person name="Bresciani L."/>
            <person name="Lemos L.N."/>
            <person name="Wale N."/>
            <person name="Lin J.Y."/>
            <person name="Fernandes G.R."/>
            <person name="Duffy M.A."/>
            <person name="Rodrigues J.M."/>
        </authorList>
    </citation>
    <scope>NUCLEOTIDE SEQUENCE [LARGE SCALE GENOMIC DNA]</scope>
    <source>
        <strain evidence="2">Binning01</strain>
    </source>
</reference>
<name>A0A369KUD7_9BACT</name>
<keyword evidence="3" id="KW-1185">Reference proteome</keyword>
<dbReference type="Proteomes" id="UP000253934">
    <property type="component" value="Unassembled WGS sequence"/>
</dbReference>
<feature type="non-terminal residue" evidence="2">
    <location>
        <position position="2160"/>
    </location>
</feature>
<dbReference type="InterPro" id="IPR028994">
    <property type="entry name" value="Integrin_alpha_N"/>
</dbReference>
<dbReference type="SUPFAM" id="SSF69318">
    <property type="entry name" value="Integrin alpha N-terminal domain"/>
    <property type="match status" value="1"/>
</dbReference>
<evidence type="ECO:0008006" key="4">
    <source>
        <dbReference type="Google" id="ProtNLM"/>
    </source>
</evidence>
<dbReference type="InterPro" id="IPR006530">
    <property type="entry name" value="YD"/>
</dbReference>
<gene>
    <name evidence="2" type="ORF">DCC88_02435</name>
</gene>
<dbReference type="PANTHER" id="PTHR32305">
    <property type="match status" value="1"/>
</dbReference>
<dbReference type="NCBIfam" id="TIGR03696">
    <property type="entry name" value="Rhs_assc_core"/>
    <property type="match status" value="1"/>
</dbReference>
<dbReference type="NCBIfam" id="TIGR01643">
    <property type="entry name" value="YD_repeat_2x"/>
    <property type="match status" value="1"/>
</dbReference>
<protein>
    <recommendedName>
        <fullName evidence="4">Insecticide toxin TcdB middle/N-terminal domain-containing protein</fullName>
    </recommendedName>
</protein>
<accession>A0A369KUD7</accession>